<keyword evidence="3" id="KW-1185">Reference proteome</keyword>
<reference evidence="2" key="2">
    <citation type="submission" date="2025-09" db="UniProtKB">
        <authorList>
            <consortium name="Ensembl"/>
        </authorList>
    </citation>
    <scope>IDENTIFICATION</scope>
</reference>
<sequence>MYLHIFLLLLSSRSASCFLPEKETSVLQNKTISAIIEEMLCLLEAENENLKVNSRVEFSHSWGIRKASLLIPQKSSPHDHQCSEEMKTNFQHFKSCLENFLKWINQSKECDNKVIPGMDLYEDGKCSCPDSRRLQKGSL</sequence>
<reference evidence="2" key="1">
    <citation type="submission" date="2025-08" db="UniProtKB">
        <authorList>
            <consortium name="Ensembl"/>
        </authorList>
    </citation>
    <scope>IDENTIFICATION</scope>
</reference>
<proteinExistence type="predicted"/>
<organism evidence="2 3">
    <name type="scientific">Nothoprocta perdicaria</name>
    <name type="common">Chilean tinamou</name>
    <name type="synonym">Crypturus perdicarius</name>
    <dbReference type="NCBI Taxonomy" id="30464"/>
    <lineage>
        <taxon>Eukaryota</taxon>
        <taxon>Metazoa</taxon>
        <taxon>Chordata</taxon>
        <taxon>Craniata</taxon>
        <taxon>Vertebrata</taxon>
        <taxon>Euteleostomi</taxon>
        <taxon>Archelosauria</taxon>
        <taxon>Archosauria</taxon>
        <taxon>Dinosauria</taxon>
        <taxon>Saurischia</taxon>
        <taxon>Theropoda</taxon>
        <taxon>Coelurosauria</taxon>
        <taxon>Aves</taxon>
        <taxon>Palaeognathae</taxon>
        <taxon>Tinamiformes</taxon>
        <taxon>Tinamidae</taxon>
        <taxon>Nothoprocta</taxon>
    </lineage>
</organism>
<dbReference type="Proteomes" id="UP000694420">
    <property type="component" value="Unplaced"/>
</dbReference>
<protein>
    <recommendedName>
        <fullName evidence="4">Interleukin-7</fullName>
    </recommendedName>
</protein>
<evidence type="ECO:0008006" key="4">
    <source>
        <dbReference type="Google" id="ProtNLM"/>
    </source>
</evidence>
<evidence type="ECO:0000313" key="3">
    <source>
        <dbReference type="Proteomes" id="UP000694420"/>
    </source>
</evidence>
<accession>A0A8C6YNM4</accession>
<dbReference type="Ensembl" id="ENSNPET00000002922.1">
    <property type="protein sequence ID" value="ENSNPEP00000002866.1"/>
    <property type="gene ID" value="ENSNPEG00000002210.1"/>
</dbReference>
<feature type="chain" id="PRO_5034342065" description="Interleukin-7" evidence="1">
    <location>
        <begin position="18"/>
        <end position="139"/>
    </location>
</feature>
<evidence type="ECO:0000313" key="2">
    <source>
        <dbReference type="Ensembl" id="ENSNPEP00000002866.1"/>
    </source>
</evidence>
<keyword evidence="1" id="KW-0732">Signal</keyword>
<name>A0A8C6YNM4_NOTPE</name>
<dbReference type="AlphaFoldDB" id="A0A8C6YNM4"/>
<feature type="signal peptide" evidence="1">
    <location>
        <begin position="1"/>
        <end position="17"/>
    </location>
</feature>
<evidence type="ECO:0000256" key="1">
    <source>
        <dbReference type="SAM" id="SignalP"/>
    </source>
</evidence>